<evidence type="ECO:0000259" key="4">
    <source>
        <dbReference type="Pfam" id="PF12705"/>
    </source>
</evidence>
<feature type="domain" description="PD-(D/E)XK endonuclease-like" evidence="4">
    <location>
        <begin position="275"/>
        <end position="507"/>
    </location>
</feature>
<dbReference type="Proteomes" id="UP001501251">
    <property type="component" value="Unassembled WGS sequence"/>
</dbReference>
<dbReference type="RefSeq" id="WP_344923429.1">
    <property type="nucleotide sequence ID" value="NZ_BAABAQ010000023.1"/>
</dbReference>
<evidence type="ECO:0000313" key="6">
    <source>
        <dbReference type="Proteomes" id="UP001501251"/>
    </source>
</evidence>
<dbReference type="Pfam" id="PF12705">
    <property type="entry name" value="PDDEXK_1"/>
    <property type="match status" value="1"/>
</dbReference>
<keyword evidence="3" id="KW-0234">DNA repair</keyword>
<dbReference type="EMBL" id="BAABAQ010000023">
    <property type="protein sequence ID" value="GAA4210531.1"/>
    <property type="molecule type" value="Genomic_DNA"/>
</dbReference>
<keyword evidence="2" id="KW-0378">Hydrolase</keyword>
<keyword evidence="6" id="KW-1185">Reference proteome</keyword>
<reference evidence="6" key="1">
    <citation type="journal article" date="2019" name="Int. J. Syst. Evol. Microbiol.">
        <title>The Global Catalogue of Microorganisms (GCM) 10K type strain sequencing project: providing services to taxonomists for standard genome sequencing and annotation.</title>
        <authorList>
            <consortium name="The Broad Institute Genomics Platform"/>
            <consortium name="The Broad Institute Genome Sequencing Center for Infectious Disease"/>
            <person name="Wu L."/>
            <person name="Ma J."/>
        </authorList>
    </citation>
    <scope>NUCLEOTIDE SEQUENCE [LARGE SCALE GENOMIC DNA]</scope>
    <source>
        <strain evidence="6">JCM 17388</strain>
    </source>
</reference>
<gene>
    <name evidence="5" type="ORF">GCM10022252_78490</name>
</gene>
<organism evidence="5 6">
    <name type="scientific">Streptosporangium oxazolinicum</name>
    <dbReference type="NCBI Taxonomy" id="909287"/>
    <lineage>
        <taxon>Bacteria</taxon>
        <taxon>Bacillati</taxon>
        <taxon>Actinomycetota</taxon>
        <taxon>Actinomycetes</taxon>
        <taxon>Streptosporangiales</taxon>
        <taxon>Streptosporangiaceae</taxon>
        <taxon>Streptosporangium</taxon>
    </lineage>
</organism>
<protein>
    <recommendedName>
        <fullName evidence="4">PD-(D/E)XK endonuclease-like domain-containing protein</fullName>
    </recommendedName>
</protein>
<keyword evidence="1" id="KW-0227">DNA damage</keyword>
<dbReference type="InterPro" id="IPR038726">
    <property type="entry name" value="PDDEXK_AddAB-type"/>
</dbReference>
<keyword evidence="2" id="KW-0547">Nucleotide-binding</keyword>
<keyword evidence="2" id="KW-0067">ATP-binding</keyword>
<comment type="caution">
    <text evidence="5">The sequence shown here is derived from an EMBL/GenBank/DDBJ whole genome shotgun (WGS) entry which is preliminary data.</text>
</comment>
<evidence type="ECO:0000256" key="1">
    <source>
        <dbReference type="ARBA" id="ARBA00022763"/>
    </source>
</evidence>
<evidence type="ECO:0000256" key="2">
    <source>
        <dbReference type="ARBA" id="ARBA00022806"/>
    </source>
</evidence>
<evidence type="ECO:0000256" key="3">
    <source>
        <dbReference type="ARBA" id="ARBA00023204"/>
    </source>
</evidence>
<proteinExistence type="predicted"/>
<accession>A0ABP8BML8</accession>
<sequence length="520" mass="57199">MAGNWPPEGLVGNSAIIVIRLSMFGPEKYRCPAANALTAHGLRPRGETGRKPEALDPFPHGPFMAAAHRLERSPGAKLSSIPIGSWHHPLHDGVRQWTQHALRIYQDAFPANTDLVPARGPWVYKSQPGGEGTVQYHITAWGRFLESRDGRIRELRLPSNRLRKRSETERAVAALVAAEGNNDRRVERVRVVQFALSDGRAEEIFNGTRDEAKALYRADGAPAVRALLAGREYKPGTACASCAFASVCPALQRAPGLLGVADRTRPRRSWSSTLGRGYKICPARAYLRDLRLPVDDSVERGPAAERGRAVHAFLAKRHERRPCTPCSPDIPPDWLPKGYQISDDQQKLGATLLRHHAEVCPLRRTGPGSEVRVERALVFDDTAADVLVLAEPDLLYRDGNAWVWRETKTSGSDRACRDVMNTYPQLALAVRIIGGGLPSASRSKGRVELEVLRPGGVDLRTLDPFAPATQAAAEAVLSDQVLGWHSDVQFQARPSHECGSCEMARWCSARSPRPGEEARQ</sequence>
<evidence type="ECO:0000313" key="5">
    <source>
        <dbReference type="EMBL" id="GAA4210531.1"/>
    </source>
</evidence>
<name>A0ABP8BML8_9ACTN</name>
<keyword evidence="2" id="KW-0347">Helicase</keyword>